<dbReference type="EMBL" id="JADNYJ010000031">
    <property type="protein sequence ID" value="KAF8903352.1"/>
    <property type="molecule type" value="Genomic_DNA"/>
</dbReference>
<dbReference type="GO" id="GO:0004190">
    <property type="term" value="F:aspartic-type endopeptidase activity"/>
    <property type="evidence" value="ECO:0007669"/>
    <property type="project" value="UniProtKB-KW"/>
</dbReference>
<keyword evidence="3" id="KW-1185">Reference proteome</keyword>
<dbReference type="InterPro" id="IPR021109">
    <property type="entry name" value="Peptidase_aspartic_dom_sf"/>
</dbReference>
<protein>
    <submittedName>
        <fullName evidence="2">Uncharacterized protein</fullName>
    </submittedName>
</protein>
<keyword evidence="1" id="KW-0645">Protease</keyword>
<gene>
    <name evidence="2" type="ORF">CPB84DRAFT_1774646</name>
</gene>
<organism evidence="2 3">
    <name type="scientific">Gymnopilus junonius</name>
    <name type="common">Spectacular rustgill mushroom</name>
    <name type="synonym">Gymnopilus spectabilis subsp. junonius</name>
    <dbReference type="NCBI Taxonomy" id="109634"/>
    <lineage>
        <taxon>Eukaryota</taxon>
        <taxon>Fungi</taxon>
        <taxon>Dikarya</taxon>
        <taxon>Basidiomycota</taxon>
        <taxon>Agaricomycotina</taxon>
        <taxon>Agaricomycetes</taxon>
        <taxon>Agaricomycetidae</taxon>
        <taxon>Agaricales</taxon>
        <taxon>Agaricineae</taxon>
        <taxon>Hymenogastraceae</taxon>
        <taxon>Gymnopilus</taxon>
    </lineage>
</organism>
<dbReference type="Gene3D" id="2.40.70.10">
    <property type="entry name" value="Acid Proteases"/>
    <property type="match status" value="1"/>
</dbReference>
<comment type="caution">
    <text evidence="2">The sequence shown here is derived from an EMBL/GenBank/DDBJ whole genome shotgun (WGS) entry which is preliminary data.</text>
</comment>
<dbReference type="AlphaFoldDB" id="A0A9P5TNJ3"/>
<dbReference type="SUPFAM" id="SSF50630">
    <property type="entry name" value="Acid proteases"/>
    <property type="match status" value="1"/>
</dbReference>
<keyword evidence="1" id="KW-0064">Aspartyl protease</keyword>
<evidence type="ECO:0000313" key="3">
    <source>
        <dbReference type="Proteomes" id="UP000724874"/>
    </source>
</evidence>
<dbReference type="InterPro" id="IPR001969">
    <property type="entry name" value="Aspartic_peptidase_AS"/>
</dbReference>
<accession>A0A9P5TNJ3</accession>
<dbReference type="PROSITE" id="PS00141">
    <property type="entry name" value="ASP_PROTEASE"/>
    <property type="match status" value="1"/>
</dbReference>
<dbReference type="OrthoDB" id="2747343at2759"/>
<evidence type="ECO:0000256" key="1">
    <source>
        <dbReference type="ARBA" id="ARBA00022750"/>
    </source>
</evidence>
<reference evidence="2" key="1">
    <citation type="submission" date="2020-11" db="EMBL/GenBank/DDBJ databases">
        <authorList>
            <consortium name="DOE Joint Genome Institute"/>
            <person name="Ahrendt S."/>
            <person name="Riley R."/>
            <person name="Andreopoulos W."/>
            <person name="LaButti K."/>
            <person name="Pangilinan J."/>
            <person name="Ruiz-duenas F.J."/>
            <person name="Barrasa J.M."/>
            <person name="Sanchez-Garcia M."/>
            <person name="Camarero S."/>
            <person name="Miyauchi S."/>
            <person name="Serrano A."/>
            <person name="Linde D."/>
            <person name="Babiker R."/>
            <person name="Drula E."/>
            <person name="Ayuso-Fernandez I."/>
            <person name="Pacheco R."/>
            <person name="Padilla G."/>
            <person name="Ferreira P."/>
            <person name="Barriuso J."/>
            <person name="Kellner H."/>
            <person name="Castanera R."/>
            <person name="Alfaro M."/>
            <person name="Ramirez L."/>
            <person name="Pisabarro A.G."/>
            <person name="Kuo A."/>
            <person name="Tritt A."/>
            <person name="Lipzen A."/>
            <person name="He G."/>
            <person name="Yan M."/>
            <person name="Ng V."/>
            <person name="Cullen D."/>
            <person name="Martin F."/>
            <person name="Rosso M.-N."/>
            <person name="Henrissat B."/>
            <person name="Hibbett D."/>
            <person name="Martinez A.T."/>
            <person name="Grigoriev I.V."/>
        </authorList>
    </citation>
    <scope>NUCLEOTIDE SEQUENCE</scope>
    <source>
        <strain evidence="2">AH 44721</strain>
    </source>
</reference>
<proteinExistence type="predicted"/>
<dbReference type="Proteomes" id="UP000724874">
    <property type="component" value="Unassembled WGS sequence"/>
</dbReference>
<keyword evidence="1" id="KW-0378">Hydrolase</keyword>
<evidence type="ECO:0000313" key="2">
    <source>
        <dbReference type="EMBL" id="KAF8903352.1"/>
    </source>
</evidence>
<dbReference type="GO" id="GO:0006508">
    <property type="term" value="P:proteolysis"/>
    <property type="evidence" value="ECO:0007669"/>
    <property type="project" value="InterPro"/>
</dbReference>
<name>A0A9P5TNJ3_GYMJU</name>
<sequence>MNESIIAGNFLAVAFALKRGTLMKGMDGTLALGSQNIQSSHFQIDGKTVLSGPTTFIEAVQEIVKSGPDKLTNGISIYLCFIYHQPGKSTALLWGKWVIRLKYLILQEWLPSGWKDQKIIAHVGSSGQEEPIDVILDTGSSMSYLSPDMIEQMASLFNRRPTILNDEAPYFTIPDDFDLQNYRVKYIFEGMSKQHVTVTGNIRPFVYVNHNGVREGLLGPTKRMSVGVLGIKWFQTMIVGLFNSPQGNYVRLAQLTPDNHTLPTFE</sequence>